<dbReference type="PROSITE" id="PS50949">
    <property type="entry name" value="HTH_GNTR"/>
    <property type="match status" value="1"/>
</dbReference>
<comment type="caution">
    <text evidence="5">The sequence shown here is derived from an EMBL/GenBank/DDBJ whole genome shotgun (WGS) entry which is preliminary data.</text>
</comment>
<dbReference type="EMBL" id="JBBMFC010000022">
    <property type="protein sequence ID" value="MEQ2579516.1"/>
    <property type="molecule type" value="Genomic_DNA"/>
</dbReference>
<dbReference type="Gene3D" id="1.10.10.10">
    <property type="entry name" value="Winged helix-like DNA-binding domain superfamily/Winged helix DNA-binding domain"/>
    <property type="match status" value="1"/>
</dbReference>
<accession>A0ABV1I2U3</accession>
<dbReference type="CDD" id="cd07377">
    <property type="entry name" value="WHTH_GntR"/>
    <property type="match status" value="1"/>
</dbReference>
<feature type="domain" description="HTH gntR-type" evidence="4">
    <location>
        <begin position="11"/>
        <end position="79"/>
    </location>
</feature>
<dbReference type="PANTHER" id="PTHR38445:SF7">
    <property type="entry name" value="GNTR-FAMILY TRANSCRIPTIONAL REGULATOR"/>
    <property type="match status" value="1"/>
</dbReference>
<keyword evidence="3" id="KW-0804">Transcription</keyword>
<evidence type="ECO:0000256" key="1">
    <source>
        <dbReference type="ARBA" id="ARBA00023015"/>
    </source>
</evidence>
<dbReference type="InterPro" id="IPR036390">
    <property type="entry name" value="WH_DNA-bd_sf"/>
</dbReference>
<evidence type="ECO:0000256" key="2">
    <source>
        <dbReference type="ARBA" id="ARBA00023125"/>
    </source>
</evidence>
<sequence>MNLIINHSSMEPIYEQLSRQFRALISTGQMKEGEPLPSVRALAKELKISALTVKKAYDDLEQAGFVRTVHGKGSFVSSACQELFLEQQKQEVENLLEQAVRKGRSLGLSNQELTDTFELILEDLS</sequence>
<dbReference type="Proteomes" id="UP001470288">
    <property type="component" value="Unassembled WGS sequence"/>
</dbReference>
<keyword evidence="1" id="KW-0805">Transcription regulation</keyword>
<dbReference type="RefSeq" id="WP_349144791.1">
    <property type="nucleotide sequence ID" value="NZ_JBBMFC010000022.1"/>
</dbReference>
<organism evidence="5 6">
    <name type="scientific">Hominiventricola aquisgranensis</name>
    <dbReference type="NCBI Taxonomy" id="3133164"/>
    <lineage>
        <taxon>Bacteria</taxon>
        <taxon>Bacillati</taxon>
        <taxon>Bacillota</taxon>
        <taxon>Clostridia</taxon>
        <taxon>Lachnospirales</taxon>
        <taxon>Lachnospiraceae</taxon>
        <taxon>Hominiventricola</taxon>
    </lineage>
</organism>
<name>A0ABV1I2U3_9FIRM</name>
<keyword evidence="6" id="KW-1185">Reference proteome</keyword>
<dbReference type="Pfam" id="PF00392">
    <property type="entry name" value="GntR"/>
    <property type="match status" value="1"/>
</dbReference>
<evidence type="ECO:0000313" key="6">
    <source>
        <dbReference type="Proteomes" id="UP001470288"/>
    </source>
</evidence>
<evidence type="ECO:0000259" key="4">
    <source>
        <dbReference type="PROSITE" id="PS50949"/>
    </source>
</evidence>
<evidence type="ECO:0000313" key="5">
    <source>
        <dbReference type="EMBL" id="MEQ2579516.1"/>
    </source>
</evidence>
<gene>
    <name evidence="5" type="ORF">WMO62_11855</name>
</gene>
<keyword evidence="2" id="KW-0238">DNA-binding</keyword>
<proteinExistence type="predicted"/>
<dbReference type="PANTHER" id="PTHR38445">
    <property type="entry name" value="HTH-TYPE TRANSCRIPTIONAL REPRESSOR YTRA"/>
    <property type="match status" value="1"/>
</dbReference>
<dbReference type="SUPFAM" id="SSF46785">
    <property type="entry name" value="Winged helix' DNA-binding domain"/>
    <property type="match status" value="1"/>
</dbReference>
<evidence type="ECO:0000256" key="3">
    <source>
        <dbReference type="ARBA" id="ARBA00023163"/>
    </source>
</evidence>
<dbReference type="InterPro" id="IPR036388">
    <property type="entry name" value="WH-like_DNA-bd_sf"/>
</dbReference>
<reference evidence="5 6" key="1">
    <citation type="submission" date="2024-03" db="EMBL/GenBank/DDBJ databases">
        <title>Human intestinal bacterial collection.</title>
        <authorList>
            <person name="Pauvert C."/>
            <person name="Hitch T.C.A."/>
            <person name="Clavel T."/>
        </authorList>
    </citation>
    <scope>NUCLEOTIDE SEQUENCE [LARGE SCALE GENOMIC DNA]</scope>
    <source>
        <strain evidence="5 6">CLA-AA-H78B</strain>
    </source>
</reference>
<dbReference type="InterPro" id="IPR000524">
    <property type="entry name" value="Tscrpt_reg_HTH_GntR"/>
</dbReference>
<protein>
    <submittedName>
        <fullName evidence="5">GntR family transcriptional regulator</fullName>
    </submittedName>
</protein>
<dbReference type="SMART" id="SM00345">
    <property type="entry name" value="HTH_GNTR"/>
    <property type="match status" value="1"/>
</dbReference>